<dbReference type="Proteomes" id="UP000469325">
    <property type="component" value="Unassembled WGS sequence"/>
</dbReference>
<dbReference type="AlphaFoldDB" id="A0A6N7XVE9"/>
<comment type="caution">
    <text evidence="3">The sequence shown here is derived from an EMBL/GenBank/DDBJ whole genome shotgun (WGS) entry which is preliminary data.</text>
</comment>
<proteinExistence type="predicted"/>
<evidence type="ECO:0000256" key="1">
    <source>
        <dbReference type="SAM" id="MobiDB-lite"/>
    </source>
</evidence>
<sequence>MAPRQPIVIDVPFREDDREVEQSIDDVDREVDGRAVSREDRALLKTFPTVYIIHGKRHERMRSGFERDRFLVYVGETNSIVRRTKEHYSDDVTYRSERGRKAWHQLNQSDARMLVIGQDHFNKSLTLDLENTFLSYLLASDVEDVTLVNGRGNPQDDYFTKRELPAITSAAWRKLNRYEPRLFPAESVIRDSAIFKASPFHALGRDQLNAEDAILARLRQALPSGGEVPSNPDAPVSTGELIVVEGMAGTGKTVLLSHLFLRIMNELGSGERTVDACLLVNHKEQLTVYNAIMRRLALQGSDGKVVLAPTQFINQHSELGHGRGLDRQDHPMHPVDIALVDEAHLLLNEGNQGYRGSRNMLVDIMRRARVVVAVYDLGQVLRKSQELAPEMRDALFPQDRFPGRCTECPRRQAELDRLPFHVSNLLLRQQYRIDACDEVIAWIDDFASGRGVGPIPHDIPRDGHEPYQIRVFDSPFELRSAIEERALTFDDKSGEMVDDTSHGLSRMLATYDWPYSSKSHPAFGGVWEVRIVREESHWVSLGQDGHRQDSQSDTGEAGSSECFHMPWNYQTVQTPAEARRDKGKAWAEQSHTLGECGSIYTIQGFDLNYAGVIIGPSVCWRDGHLVFDPTKSCNSQAINGSERPEDNLRHELNVLLKRGVHGLYLFAVDEGLERRLLDMQLAGSEG</sequence>
<evidence type="ECO:0000259" key="2">
    <source>
        <dbReference type="Pfam" id="PF09848"/>
    </source>
</evidence>
<feature type="region of interest" description="Disordered" evidence="1">
    <location>
        <begin position="542"/>
        <end position="562"/>
    </location>
</feature>
<dbReference type="RefSeq" id="WP_154436035.1">
    <property type="nucleotide sequence ID" value="NZ_VUNC01000008.1"/>
</dbReference>
<reference evidence="3 4" key="1">
    <citation type="submission" date="2019-08" db="EMBL/GenBank/DDBJ databases">
        <title>In-depth cultivation of the pig gut microbiome towards novel bacterial diversity and tailored functional studies.</title>
        <authorList>
            <person name="Wylensek D."/>
            <person name="Hitch T.C.A."/>
            <person name="Clavel T."/>
        </authorList>
    </citation>
    <scope>NUCLEOTIDE SEQUENCE [LARGE SCALE GENOMIC DNA]</scope>
    <source>
        <strain evidence="3 4">CA-Schmier-601-WT-1</strain>
    </source>
</reference>
<feature type="domain" description="Schlafen group 3-like DNA/RNA helicase" evidence="2">
    <location>
        <begin position="241"/>
        <end position="669"/>
    </location>
</feature>
<protein>
    <submittedName>
        <fullName evidence="3">DUF2075 domain-containing protein</fullName>
    </submittedName>
</protein>
<accession>A0A6N7XVE9</accession>
<dbReference type="EMBL" id="VUNC01000008">
    <property type="protein sequence ID" value="MST73311.1"/>
    <property type="molecule type" value="Genomic_DNA"/>
</dbReference>
<evidence type="ECO:0000313" key="3">
    <source>
        <dbReference type="EMBL" id="MST73311.1"/>
    </source>
</evidence>
<name>A0A6N7XVE9_9ACTN</name>
<keyword evidence="4" id="KW-1185">Reference proteome</keyword>
<dbReference type="CDD" id="cd10439">
    <property type="entry name" value="GIY-YIG_COG3410"/>
    <property type="match status" value="1"/>
</dbReference>
<dbReference type="SUPFAM" id="SSF52540">
    <property type="entry name" value="P-loop containing nucleoside triphosphate hydrolases"/>
    <property type="match status" value="1"/>
</dbReference>
<evidence type="ECO:0000313" key="4">
    <source>
        <dbReference type="Proteomes" id="UP000469325"/>
    </source>
</evidence>
<dbReference type="Pfam" id="PF09848">
    <property type="entry name" value="SLFN-g3_helicase"/>
    <property type="match status" value="1"/>
</dbReference>
<dbReference type="InterPro" id="IPR018647">
    <property type="entry name" value="SLFN_3-like_DNA/RNA_helicase"/>
</dbReference>
<gene>
    <name evidence="3" type="ORF">FYJ68_09380</name>
</gene>
<organism evidence="3 4">
    <name type="scientific">Olsenella porci</name>
    <dbReference type="NCBI Taxonomy" id="2652279"/>
    <lineage>
        <taxon>Bacteria</taxon>
        <taxon>Bacillati</taxon>
        <taxon>Actinomycetota</taxon>
        <taxon>Coriobacteriia</taxon>
        <taxon>Coriobacteriales</taxon>
        <taxon>Atopobiaceae</taxon>
        <taxon>Olsenella</taxon>
    </lineage>
</organism>
<dbReference type="InterPro" id="IPR027417">
    <property type="entry name" value="P-loop_NTPase"/>
</dbReference>